<keyword evidence="2" id="KW-1133">Transmembrane helix</keyword>
<feature type="chain" id="PRO_5042220718" description="Extracellular membrane protein CFEM domain-containing protein" evidence="3">
    <location>
        <begin position="20"/>
        <end position="299"/>
    </location>
</feature>
<reference evidence="4" key="1">
    <citation type="submission" date="2018-03" db="EMBL/GenBank/DDBJ databases">
        <authorList>
            <person name="Guldener U."/>
        </authorList>
    </citation>
    <scope>NUCLEOTIDE SEQUENCE</scope>
</reference>
<evidence type="ECO:0000313" key="5">
    <source>
        <dbReference type="Proteomes" id="UP001187682"/>
    </source>
</evidence>
<keyword evidence="3" id="KW-0732">Signal</keyword>
<organism evidence="4 5">
    <name type="scientific">Cephalotrichum gorgonifer</name>
    <dbReference type="NCBI Taxonomy" id="2041049"/>
    <lineage>
        <taxon>Eukaryota</taxon>
        <taxon>Fungi</taxon>
        <taxon>Dikarya</taxon>
        <taxon>Ascomycota</taxon>
        <taxon>Pezizomycotina</taxon>
        <taxon>Sordariomycetes</taxon>
        <taxon>Hypocreomycetidae</taxon>
        <taxon>Microascales</taxon>
        <taxon>Microascaceae</taxon>
        <taxon>Cephalotrichum</taxon>
    </lineage>
</organism>
<dbReference type="Proteomes" id="UP001187682">
    <property type="component" value="Unassembled WGS sequence"/>
</dbReference>
<gene>
    <name evidence="4" type="ORF">DNG_09513</name>
</gene>
<evidence type="ECO:0008006" key="6">
    <source>
        <dbReference type="Google" id="ProtNLM"/>
    </source>
</evidence>
<evidence type="ECO:0000256" key="3">
    <source>
        <dbReference type="SAM" id="SignalP"/>
    </source>
</evidence>
<evidence type="ECO:0000256" key="1">
    <source>
        <dbReference type="SAM" id="MobiDB-lite"/>
    </source>
</evidence>
<feature type="signal peptide" evidence="3">
    <location>
        <begin position="1"/>
        <end position="19"/>
    </location>
</feature>
<name>A0AAE8N714_9PEZI</name>
<accession>A0AAE8N714</accession>
<dbReference type="AlphaFoldDB" id="A0AAE8N714"/>
<feature type="transmembrane region" description="Helical" evidence="2">
    <location>
        <begin position="252"/>
        <end position="271"/>
    </location>
</feature>
<sequence>MSPRRMAVLTLMSTPLGLQLWPDPAPVNAVLLPRQTNTPDLIDPVTMPYCTWSNCWHFGSDPPDLCPLLDGPCPDNDDNSENGGRVCGTKQYARDCYCSLKTSLSCAWSCSWSDWWDTEDWFADRCAGSPAAQPLDFSPLPNCARDCIDDASFAYGCITGSTNCFCANGDLFECQNACSSEAEWVKIQEWLEDACEMEPDAARAALEEGTFTIGLPAPTSGTAVPTGTEGAEGRDFGPRPPLAAEPPTWDEITMFVILGITVLASLGFLVFTSLASRKRRTTENNVMSQADVSLVKTVG</sequence>
<proteinExistence type="predicted"/>
<feature type="region of interest" description="Disordered" evidence="1">
    <location>
        <begin position="217"/>
        <end position="240"/>
    </location>
</feature>
<evidence type="ECO:0000256" key="2">
    <source>
        <dbReference type="SAM" id="Phobius"/>
    </source>
</evidence>
<protein>
    <recommendedName>
        <fullName evidence="6">Extracellular membrane protein CFEM domain-containing protein</fullName>
    </recommendedName>
</protein>
<evidence type="ECO:0000313" key="4">
    <source>
        <dbReference type="EMBL" id="SPO06819.1"/>
    </source>
</evidence>
<dbReference type="EMBL" id="ONZQ02000017">
    <property type="protein sequence ID" value="SPO06819.1"/>
    <property type="molecule type" value="Genomic_DNA"/>
</dbReference>
<comment type="caution">
    <text evidence="4">The sequence shown here is derived from an EMBL/GenBank/DDBJ whole genome shotgun (WGS) entry which is preliminary data.</text>
</comment>
<keyword evidence="5" id="KW-1185">Reference proteome</keyword>
<keyword evidence="2" id="KW-0812">Transmembrane</keyword>
<keyword evidence="2" id="KW-0472">Membrane</keyword>